<dbReference type="GO" id="GO:0008375">
    <property type="term" value="F:acetylglucosaminyltransferase activity"/>
    <property type="evidence" value="ECO:0007669"/>
    <property type="project" value="TreeGrafter"/>
</dbReference>
<keyword evidence="7" id="KW-1133">Transmembrane helix</keyword>
<comment type="subcellular location">
    <subcellularLocation>
        <location evidence="1">Golgi apparatus membrane</location>
        <topology evidence="1">Single-pass type II membrane protein</topology>
    </subcellularLocation>
</comment>
<evidence type="ECO:0000256" key="7">
    <source>
        <dbReference type="ARBA" id="ARBA00022989"/>
    </source>
</evidence>
<keyword evidence="5" id="KW-0812">Transmembrane</keyword>
<dbReference type="InterPro" id="IPR003406">
    <property type="entry name" value="Glyco_trans_14"/>
</dbReference>
<evidence type="ECO:0000256" key="5">
    <source>
        <dbReference type="ARBA" id="ARBA00022692"/>
    </source>
</evidence>
<gene>
    <name evidence="13" type="primary">GCNT7</name>
</gene>
<proteinExistence type="inferred from homology"/>
<dbReference type="Pfam" id="PF02485">
    <property type="entry name" value="Branch"/>
    <property type="match status" value="1"/>
</dbReference>
<evidence type="ECO:0000256" key="2">
    <source>
        <dbReference type="ARBA" id="ARBA00004922"/>
    </source>
</evidence>
<keyword evidence="14" id="KW-1185">Reference proteome</keyword>
<evidence type="ECO:0000256" key="11">
    <source>
        <dbReference type="ARBA" id="ARBA00038150"/>
    </source>
</evidence>
<accession>A0A8C3WRJ2</accession>
<sequence length="430" mass="49251">MSQLRATKPGLLVCTAIGIFIFLYLRNPTPEEAEEEPTHPAVVECGFYPDELCSALFEGKEAASQIAKFCKAPHGSEILAHLHRPRNCSRISWELHFITRPLSPEEGTFPLAYIVTIHKELAMFVQLLRAIYLPQNVYCIHVDEKAPKKYKTAVQSLVSCFENIFISSKREKGAYTGFRRLQADINCMKDLVHSKFQWSHVINLCGQDFPIKTNRDIIRYIRSKWNGKNITPGVIQPPNNKSKMSRTHHKFTPEGDTYASRNERFRDDPPHNLTVYSGSAYYVLTRKFVEFVLTDTRAKDMLRWSQDIHAPERHYWVTLNQLKDAPGSTPDAGWEGHVRAVKWRSEEGAAHDGCQGRYVQGSCVYGPGGLRWAAQLPALFASQFDSAEPLVVTCLERWHRLKVLGQAEVPVEPHWHFHRESHFNVKLSPW</sequence>
<evidence type="ECO:0000256" key="10">
    <source>
        <dbReference type="ARBA" id="ARBA00023180"/>
    </source>
</evidence>
<dbReference type="PANTHER" id="PTHR19297:SF178">
    <property type="entry name" value="BETA-1,3-GALACTOSYL-O-GLYCOSYL-GLYCOPROTEIN BETA-1,6-N-ACETYLGLUCOSAMINYLTRANSFERASE 7"/>
    <property type="match status" value="1"/>
</dbReference>
<organism evidence="13 14">
    <name type="scientific">Catagonus wagneri</name>
    <name type="common">Chacoan peccary</name>
    <dbReference type="NCBI Taxonomy" id="51154"/>
    <lineage>
        <taxon>Eukaryota</taxon>
        <taxon>Metazoa</taxon>
        <taxon>Chordata</taxon>
        <taxon>Craniata</taxon>
        <taxon>Vertebrata</taxon>
        <taxon>Euteleostomi</taxon>
        <taxon>Mammalia</taxon>
        <taxon>Eutheria</taxon>
        <taxon>Laurasiatheria</taxon>
        <taxon>Artiodactyla</taxon>
        <taxon>Suina</taxon>
        <taxon>Tayassuidae</taxon>
        <taxon>Catagonus</taxon>
    </lineage>
</organism>
<dbReference type="AlphaFoldDB" id="A0A8C3WRJ2"/>
<keyword evidence="3" id="KW-0328">Glycosyltransferase</keyword>
<dbReference type="PANTHER" id="PTHR19297">
    <property type="entry name" value="GLYCOSYLTRANSFERASE 14 FAMILY MEMBER"/>
    <property type="match status" value="1"/>
</dbReference>
<keyword evidence="9" id="KW-0472">Membrane</keyword>
<comment type="pathway">
    <text evidence="2">Protein modification; protein glycosylation.</text>
</comment>
<reference evidence="13" key="2">
    <citation type="submission" date="2025-09" db="UniProtKB">
        <authorList>
            <consortium name="Ensembl"/>
        </authorList>
    </citation>
    <scope>IDENTIFICATION</scope>
</reference>
<comment type="similarity">
    <text evidence="11">Belongs to the glycosyltransferase 14 family.</text>
</comment>
<evidence type="ECO:0000256" key="1">
    <source>
        <dbReference type="ARBA" id="ARBA00004323"/>
    </source>
</evidence>
<evidence type="ECO:0000256" key="6">
    <source>
        <dbReference type="ARBA" id="ARBA00022968"/>
    </source>
</evidence>
<keyword evidence="8" id="KW-0333">Golgi apparatus</keyword>
<dbReference type="GeneTree" id="ENSGT00940000160402"/>
<evidence type="ECO:0000256" key="9">
    <source>
        <dbReference type="ARBA" id="ARBA00023136"/>
    </source>
</evidence>
<keyword evidence="6" id="KW-0735">Signal-anchor</keyword>
<evidence type="ECO:0000313" key="14">
    <source>
        <dbReference type="Proteomes" id="UP000694540"/>
    </source>
</evidence>
<evidence type="ECO:0000256" key="8">
    <source>
        <dbReference type="ARBA" id="ARBA00023034"/>
    </source>
</evidence>
<name>A0A8C3WRJ2_9CETA</name>
<protein>
    <submittedName>
        <fullName evidence="13">Glucosaminyl (N-acetyl) transferase family member 7</fullName>
    </submittedName>
</protein>
<reference evidence="13" key="1">
    <citation type="submission" date="2025-08" db="UniProtKB">
        <authorList>
            <consortium name="Ensembl"/>
        </authorList>
    </citation>
    <scope>IDENTIFICATION</scope>
</reference>
<dbReference type="GO" id="GO:0000139">
    <property type="term" value="C:Golgi membrane"/>
    <property type="evidence" value="ECO:0007669"/>
    <property type="project" value="UniProtKB-SubCell"/>
</dbReference>
<feature type="region of interest" description="Disordered" evidence="12">
    <location>
        <begin position="231"/>
        <end position="264"/>
    </location>
</feature>
<dbReference type="Ensembl" id="ENSCWAT00000019654.1">
    <property type="protein sequence ID" value="ENSCWAP00000018108.1"/>
    <property type="gene ID" value="ENSCWAG00000013939.1"/>
</dbReference>
<evidence type="ECO:0000313" key="13">
    <source>
        <dbReference type="Ensembl" id="ENSCWAP00000018108.1"/>
    </source>
</evidence>
<keyword evidence="4" id="KW-0808">Transferase</keyword>
<dbReference type="Proteomes" id="UP000694540">
    <property type="component" value="Unplaced"/>
</dbReference>
<evidence type="ECO:0000256" key="12">
    <source>
        <dbReference type="SAM" id="MobiDB-lite"/>
    </source>
</evidence>
<evidence type="ECO:0000256" key="4">
    <source>
        <dbReference type="ARBA" id="ARBA00022679"/>
    </source>
</evidence>
<keyword evidence="10" id="KW-0325">Glycoprotein</keyword>
<evidence type="ECO:0000256" key="3">
    <source>
        <dbReference type="ARBA" id="ARBA00022676"/>
    </source>
</evidence>